<feature type="region of interest" description="Disordered" evidence="1">
    <location>
        <begin position="57"/>
        <end position="90"/>
    </location>
</feature>
<feature type="non-terminal residue" evidence="2">
    <location>
        <position position="1"/>
    </location>
</feature>
<feature type="compositionally biased region" description="Low complexity" evidence="1">
    <location>
        <begin position="73"/>
        <end position="83"/>
    </location>
</feature>
<name>A0A553QI12_9TELE</name>
<feature type="non-terminal residue" evidence="2">
    <location>
        <position position="155"/>
    </location>
</feature>
<feature type="region of interest" description="Disordered" evidence="1">
    <location>
        <begin position="123"/>
        <end position="155"/>
    </location>
</feature>
<proteinExistence type="predicted"/>
<dbReference type="EMBL" id="SRMA01025954">
    <property type="protein sequence ID" value="TRY89578.1"/>
    <property type="molecule type" value="Genomic_DNA"/>
</dbReference>
<gene>
    <name evidence="2" type="ORF">DNTS_010258</name>
</gene>
<evidence type="ECO:0000256" key="1">
    <source>
        <dbReference type="SAM" id="MobiDB-lite"/>
    </source>
</evidence>
<reference evidence="2 3" key="1">
    <citation type="journal article" date="2019" name="Sci. Data">
        <title>Hybrid genome assembly and annotation of Danionella translucida.</title>
        <authorList>
            <person name="Kadobianskyi M."/>
            <person name="Schulze L."/>
            <person name="Schuelke M."/>
            <person name="Judkewitz B."/>
        </authorList>
    </citation>
    <scope>NUCLEOTIDE SEQUENCE [LARGE SCALE GENOMIC DNA]</scope>
    <source>
        <strain evidence="2 3">Bolton</strain>
    </source>
</reference>
<evidence type="ECO:0000313" key="2">
    <source>
        <dbReference type="EMBL" id="TRY89578.1"/>
    </source>
</evidence>
<accession>A0A553QI12</accession>
<dbReference type="AlphaFoldDB" id="A0A553QI12"/>
<sequence>SQACKHIVIASTVSLLNKCAKCVGPEGPLKWIVCSSFWHASCFKKFYPMWSRYQSREISSEDDEPSDEDYVPQSESDSQSDSSANLTGSPLRCGPANLLASSSEALSDIADLSIPMSNEEVLRSREAPENSDSTVVCSSSDITFSSTPTEQRDEQ</sequence>
<keyword evidence="3" id="KW-1185">Reference proteome</keyword>
<evidence type="ECO:0000313" key="3">
    <source>
        <dbReference type="Proteomes" id="UP000316079"/>
    </source>
</evidence>
<protein>
    <submittedName>
        <fullName evidence="2">Uncharacterized protein</fullName>
    </submittedName>
</protein>
<dbReference type="Proteomes" id="UP000316079">
    <property type="component" value="Unassembled WGS sequence"/>
</dbReference>
<organism evidence="2 3">
    <name type="scientific">Danionella cerebrum</name>
    <dbReference type="NCBI Taxonomy" id="2873325"/>
    <lineage>
        <taxon>Eukaryota</taxon>
        <taxon>Metazoa</taxon>
        <taxon>Chordata</taxon>
        <taxon>Craniata</taxon>
        <taxon>Vertebrata</taxon>
        <taxon>Euteleostomi</taxon>
        <taxon>Actinopterygii</taxon>
        <taxon>Neopterygii</taxon>
        <taxon>Teleostei</taxon>
        <taxon>Ostariophysi</taxon>
        <taxon>Cypriniformes</taxon>
        <taxon>Danionidae</taxon>
        <taxon>Danioninae</taxon>
        <taxon>Danionella</taxon>
    </lineage>
</organism>
<comment type="caution">
    <text evidence="2">The sequence shown here is derived from an EMBL/GenBank/DDBJ whole genome shotgun (WGS) entry which is preliminary data.</text>
</comment>
<feature type="compositionally biased region" description="Acidic residues" evidence="1">
    <location>
        <begin position="60"/>
        <end position="70"/>
    </location>
</feature>
<feature type="compositionally biased region" description="Polar residues" evidence="1">
    <location>
        <begin position="130"/>
        <end position="149"/>
    </location>
</feature>